<dbReference type="EMBL" id="CAJVPK010000719">
    <property type="protein sequence ID" value="CAG8542778.1"/>
    <property type="molecule type" value="Genomic_DNA"/>
</dbReference>
<proteinExistence type="predicted"/>
<evidence type="ECO:0000313" key="3">
    <source>
        <dbReference type="EMBL" id="CAG8542778.1"/>
    </source>
</evidence>
<name>A0A9N9AU53_9GLOM</name>
<dbReference type="Gene3D" id="3.40.50.300">
    <property type="entry name" value="P-loop containing nucleotide triphosphate hydrolases"/>
    <property type="match status" value="1"/>
</dbReference>
<dbReference type="AlphaFoldDB" id="A0A9N9AU53"/>
<sequence length="522" mass="58676">MSNAPEKCILAIGKTGNGKSFTGNIFGAKTEVSDSTKSVTNEVAVHDCGNNCRYVDTPGFDDSNEGKDDAETARVILRTMQNKGITNLTTILWFVVPDIRALGSFHRQARFIDTLAQYYDGNVWNNVIIVHKGQSILKGPYDAAKEIAQKCYKLKHGKFPDNDDDLLKKTSNFAILLFESEEVSNLIRMGNFTSDELNSNGIFKESEPERILAVYESLMKEHLEHPIPLEFKNFKCEKCPEYTDPRLAVAECHLDGELIHNNNKVMIHLGNKEMRHPKGTHWCHTEGKEKYHPDGVSKYHANSIQVWSHKNSGSSKIHTGSLRSGEEYETRDHGAGANALRIFTFGIVDLHDTKRNPSYYSCCGGSKDSSGCTTKSSCCDRNPGCELIYTCCQRSGEGCINGHRCCNKPDKSIGCKERYKCCQALERCTNLYECCNKKVGENGCEEFYTCCNRAVKESQGCYPVCEDCHKEHSSKGCKEVCKKCKMTRSENYGCSKVRHNFPVNLPHQLLFFNTRYVHGSSQ</sequence>
<dbReference type="Proteomes" id="UP000789706">
    <property type="component" value="Unassembled WGS sequence"/>
</dbReference>
<accession>A0A9N9AU53</accession>
<evidence type="ECO:0000256" key="1">
    <source>
        <dbReference type="ARBA" id="ARBA00022741"/>
    </source>
</evidence>
<dbReference type="InterPro" id="IPR027417">
    <property type="entry name" value="P-loop_NTPase"/>
</dbReference>
<evidence type="ECO:0000313" key="4">
    <source>
        <dbReference type="Proteomes" id="UP000789706"/>
    </source>
</evidence>
<dbReference type="Pfam" id="PF04548">
    <property type="entry name" value="AIG1"/>
    <property type="match status" value="1"/>
</dbReference>
<gene>
    <name evidence="3" type="ORF">DEBURN_LOCUS6697</name>
</gene>
<evidence type="ECO:0000259" key="2">
    <source>
        <dbReference type="Pfam" id="PF04548"/>
    </source>
</evidence>
<keyword evidence="1" id="KW-0547">Nucleotide-binding</keyword>
<dbReference type="OrthoDB" id="8954335at2759"/>
<dbReference type="GO" id="GO:0005525">
    <property type="term" value="F:GTP binding"/>
    <property type="evidence" value="ECO:0007669"/>
    <property type="project" value="InterPro"/>
</dbReference>
<reference evidence="3" key="1">
    <citation type="submission" date="2021-06" db="EMBL/GenBank/DDBJ databases">
        <authorList>
            <person name="Kallberg Y."/>
            <person name="Tangrot J."/>
            <person name="Rosling A."/>
        </authorList>
    </citation>
    <scope>NUCLEOTIDE SEQUENCE</scope>
    <source>
        <strain evidence="3">AZ414A</strain>
    </source>
</reference>
<organism evidence="3 4">
    <name type="scientific">Diversispora eburnea</name>
    <dbReference type="NCBI Taxonomy" id="1213867"/>
    <lineage>
        <taxon>Eukaryota</taxon>
        <taxon>Fungi</taxon>
        <taxon>Fungi incertae sedis</taxon>
        <taxon>Mucoromycota</taxon>
        <taxon>Glomeromycotina</taxon>
        <taxon>Glomeromycetes</taxon>
        <taxon>Diversisporales</taxon>
        <taxon>Diversisporaceae</taxon>
        <taxon>Diversispora</taxon>
    </lineage>
</organism>
<feature type="domain" description="AIG1-type G" evidence="2">
    <location>
        <begin position="9"/>
        <end position="134"/>
    </location>
</feature>
<protein>
    <submittedName>
        <fullName evidence="3">6235_t:CDS:1</fullName>
    </submittedName>
</protein>
<dbReference type="SUPFAM" id="SSF52540">
    <property type="entry name" value="P-loop containing nucleoside triphosphate hydrolases"/>
    <property type="match status" value="1"/>
</dbReference>
<dbReference type="InterPro" id="IPR006703">
    <property type="entry name" value="G_AIG1"/>
</dbReference>
<comment type="caution">
    <text evidence="3">The sequence shown here is derived from an EMBL/GenBank/DDBJ whole genome shotgun (WGS) entry which is preliminary data.</text>
</comment>
<keyword evidence="4" id="KW-1185">Reference proteome</keyword>